<proteinExistence type="predicted"/>
<comment type="caution">
    <text evidence="1">The sequence shown here is derived from an EMBL/GenBank/DDBJ whole genome shotgun (WGS) entry which is preliminary data.</text>
</comment>
<dbReference type="RefSeq" id="WP_138348235.1">
    <property type="nucleotide sequence ID" value="NZ_SROY01000002.1"/>
</dbReference>
<dbReference type="EMBL" id="SROY01000002">
    <property type="protein sequence ID" value="TLX21985.1"/>
    <property type="molecule type" value="Genomic_DNA"/>
</dbReference>
<evidence type="ECO:0008006" key="3">
    <source>
        <dbReference type="Google" id="ProtNLM"/>
    </source>
</evidence>
<dbReference type="STRING" id="1123377.GCA_000423885_01176"/>
<dbReference type="Gene3D" id="3.40.50.2300">
    <property type="match status" value="1"/>
</dbReference>
<accession>A0A5R9PER1</accession>
<reference evidence="1 2" key="1">
    <citation type="submission" date="2019-04" db="EMBL/GenBank/DDBJ databases">
        <authorList>
            <person name="Grouzdev D.S."/>
            <person name="Nazina T.N."/>
        </authorList>
    </citation>
    <scope>NUCLEOTIDE SEQUENCE [LARGE SCALE GENOMIC DNA]</scope>
    <source>
        <strain evidence="1 2">SHC 3-19</strain>
    </source>
</reference>
<dbReference type="Proteomes" id="UP000308508">
    <property type="component" value="Unassembled WGS sequence"/>
</dbReference>
<dbReference type="InterPro" id="IPR011006">
    <property type="entry name" value="CheY-like_superfamily"/>
</dbReference>
<dbReference type="AlphaFoldDB" id="A0A5R9PER1"/>
<gene>
    <name evidence="1" type="ORF">E5S66_05505</name>
</gene>
<protein>
    <recommendedName>
        <fullName evidence="3">Response regulator</fullName>
    </recommendedName>
</protein>
<evidence type="ECO:0000313" key="1">
    <source>
        <dbReference type="EMBL" id="TLX21985.1"/>
    </source>
</evidence>
<organism evidence="1 2">
    <name type="scientific">Thermomonas fusca</name>
    <dbReference type="NCBI Taxonomy" id="215690"/>
    <lineage>
        <taxon>Bacteria</taxon>
        <taxon>Pseudomonadati</taxon>
        <taxon>Pseudomonadota</taxon>
        <taxon>Gammaproteobacteria</taxon>
        <taxon>Lysobacterales</taxon>
        <taxon>Lysobacteraceae</taxon>
        <taxon>Thermomonas</taxon>
    </lineage>
</organism>
<sequence>MRDLLGLRVLVVEPDRTLAFVLADALTLAGARVVAMCSNLSEAARARGRETPQALVVGTRSTGSPEAAARDAQSWGLPFLLTCDRPVSVGDARNARCLTKPFCYHDLVEGLIDCAFAHDAPR</sequence>
<evidence type="ECO:0000313" key="2">
    <source>
        <dbReference type="Proteomes" id="UP000308508"/>
    </source>
</evidence>
<dbReference type="SUPFAM" id="SSF52172">
    <property type="entry name" value="CheY-like"/>
    <property type="match status" value="1"/>
</dbReference>
<keyword evidence="2" id="KW-1185">Reference proteome</keyword>
<name>A0A5R9PER1_9GAMM</name>